<dbReference type="SUPFAM" id="SSF50129">
    <property type="entry name" value="GroES-like"/>
    <property type="match status" value="1"/>
</dbReference>
<gene>
    <name evidence="1" type="ORF">ACFPOC_15430</name>
    <name evidence="2" type="ORF">ACFPOC_16725</name>
</gene>
<dbReference type="EMBL" id="JBHSNA010000020">
    <property type="protein sequence ID" value="MFC5567804.1"/>
    <property type="molecule type" value="Genomic_DNA"/>
</dbReference>
<evidence type="ECO:0000313" key="1">
    <source>
        <dbReference type="EMBL" id="MFC5567804.1"/>
    </source>
</evidence>
<dbReference type="Proteomes" id="UP001596056">
    <property type="component" value="Unassembled WGS sequence"/>
</dbReference>
<dbReference type="InterPro" id="IPR011032">
    <property type="entry name" value="GroES-like_sf"/>
</dbReference>
<feature type="non-terminal residue" evidence="2">
    <location>
        <position position="38"/>
    </location>
</feature>
<reference evidence="3" key="2">
    <citation type="journal article" date="2019" name="Int. J. Syst. Evol. Microbiol.">
        <title>The Global Catalogue of Microorganisms (GCM) 10K type strain sequencing project: providing services to taxonomists for standard genome sequencing and annotation.</title>
        <authorList>
            <consortium name="The Broad Institute Genomics Platform"/>
            <consortium name="The Broad Institute Genome Sequencing Center for Infectious Disease"/>
            <person name="Wu L."/>
            <person name="Ma J."/>
        </authorList>
    </citation>
    <scope>NUCLEOTIDE SEQUENCE [LARGE SCALE GENOMIC DNA]</scope>
    <source>
        <strain evidence="3">KACC 11588</strain>
    </source>
</reference>
<dbReference type="EMBL" id="JBHSNA010000025">
    <property type="protein sequence ID" value="MFC5568056.1"/>
    <property type="molecule type" value="Genomic_DNA"/>
</dbReference>
<protein>
    <submittedName>
        <fullName evidence="2">S-(Hydroxymethyl)glutathione dehydrogenase</fullName>
    </submittedName>
</protein>
<keyword evidence="3" id="KW-1185">Reference proteome</keyword>
<comment type="caution">
    <text evidence="2">The sequence shown here is derived from an EMBL/GenBank/DDBJ whole genome shotgun (WGS) entry which is preliminary data.</text>
</comment>
<accession>A0ABW0SGK6</accession>
<evidence type="ECO:0000313" key="3">
    <source>
        <dbReference type="Proteomes" id="UP001596056"/>
    </source>
</evidence>
<reference evidence="2" key="3">
    <citation type="submission" date="2024-09" db="EMBL/GenBank/DDBJ databases">
        <authorList>
            <person name="Sun Q."/>
            <person name="Mori K."/>
        </authorList>
    </citation>
    <scope>NUCLEOTIDE SEQUENCE</scope>
    <source>
        <strain evidence="2">KACC 12504</strain>
    </source>
</reference>
<proteinExistence type="predicted"/>
<sequence>MRARAAVAVGAGLPLEVMEVELGGPRAGEVLVEVRATG</sequence>
<reference evidence="2" key="1">
    <citation type="journal article" date="2014" name="Int. J. Syst. Evol. Microbiol.">
        <title>Complete genome of a new Firmicutes species belonging to the dominant human colonic microbiota ('Ruminococcus bicirculans') reveals two chromosomes and a selective capacity to utilize plant glucans.</title>
        <authorList>
            <consortium name="NISC Comparative Sequencing Program"/>
            <person name="Wegmann U."/>
            <person name="Louis P."/>
            <person name="Goesmann A."/>
            <person name="Henrissat B."/>
            <person name="Duncan S.H."/>
            <person name="Flint H.J."/>
        </authorList>
    </citation>
    <scope>NUCLEOTIDE SEQUENCE</scope>
    <source>
        <strain evidence="2">KACC 12504</strain>
    </source>
</reference>
<evidence type="ECO:0000313" key="2">
    <source>
        <dbReference type="EMBL" id="MFC5568056.1"/>
    </source>
</evidence>
<organism evidence="2 3">
    <name type="scientific">Rubellimicrobium aerolatum</name>
    <dbReference type="NCBI Taxonomy" id="490979"/>
    <lineage>
        <taxon>Bacteria</taxon>
        <taxon>Pseudomonadati</taxon>
        <taxon>Pseudomonadota</taxon>
        <taxon>Alphaproteobacteria</taxon>
        <taxon>Rhodobacterales</taxon>
        <taxon>Roseobacteraceae</taxon>
        <taxon>Rubellimicrobium</taxon>
    </lineage>
</organism>
<name>A0ABW0SGK6_9RHOB</name>
<dbReference type="Gene3D" id="3.90.180.10">
    <property type="entry name" value="Medium-chain alcohol dehydrogenases, catalytic domain"/>
    <property type="match status" value="1"/>
</dbReference>